<evidence type="ECO:0008006" key="9">
    <source>
        <dbReference type="Google" id="ProtNLM"/>
    </source>
</evidence>
<proteinExistence type="predicted"/>
<dbReference type="Proteomes" id="UP000501849">
    <property type="component" value="Chromosome"/>
</dbReference>
<evidence type="ECO:0000256" key="1">
    <source>
        <dbReference type="ARBA" id="ARBA00004193"/>
    </source>
</evidence>
<name>A0A6H0SED7_9MYCO</name>
<dbReference type="GO" id="GO:0005886">
    <property type="term" value="C:plasma membrane"/>
    <property type="evidence" value="ECO:0007669"/>
    <property type="project" value="UniProtKB-SubCell"/>
</dbReference>
<evidence type="ECO:0000313" key="8">
    <source>
        <dbReference type="Proteomes" id="UP000501849"/>
    </source>
</evidence>
<comment type="subcellular location">
    <subcellularLocation>
        <location evidence="1">Cell membrane</location>
        <topology evidence="1">Lipid-anchor</topology>
    </subcellularLocation>
</comment>
<evidence type="ECO:0000313" key="7">
    <source>
        <dbReference type="EMBL" id="QIV84931.1"/>
    </source>
</evidence>
<evidence type="ECO:0000256" key="4">
    <source>
        <dbReference type="ARBA" id="ARBA00023136"/>
    </source>
</evidence>
<accession>A0A6H0SED7</accession>
<dbReference type="Gene3D" id="3.30.2030.20">
    <property type="match status" value="1"/>
</dbReference>
<keyword evidence="3" id="KW-0732">Signal</keyword>
<dbReference type="InterPro" id="IPR032018">
    <property type="entry name" value="LppA/LppB/LprP"/>
</dbReference>
<dbReference type="KEGG" id="mfre:EXE63_31665"/>
<keyword evidence="5" id="KW-0564">Palmitate</keyword>
<protein>
    <recommendedName>
        <fullName evidence="9">Lipoprotein LppV</fullName>
    </recommendedName>
</protein>
<sequence>MSVWISPPLFGMIRLSGTANSFADGGGCVLESLRRVIVAVLSVAVLSACGTTGGGDQDAAMVSDAEADLRTRPSFEAARQQYRAAVEGWAAQIASMSTGLTWHVKEDSWGGCSGDYANTAGVHAYIYVVFNGPVPEEAWPQALDVVRRGAAQLGAINVTTPVDRPRDHDVIFSGNDGVSVEFGTEAVGVLSATSDCRLRQANLPPGGL</sequence>
<keyword evidence="2" id="KW-1003">Cell membrane</keyword>
<dbReference type="Pfam" id="PF16708">
    <property type="entry name" value="LppA"/>
    <property type="match status" value="1"/>
</dbReference>
<evidence type="ECO:0000256" key="6">
    <source>
        <dbReference type="ARBA" id="ARBA00023288"/>
    </source>
</evidence>
<keyword evidence="8" id="KW-1185">Reference proteome</keyword>
<keyword evidence="6" id="KW-0449">Lipoprotein</keyword>
<evidence type="ECO:0000256" key="5">
    <source>
        <dbReference type="ARBA" id="ARBA00023139"/>
    </source>
</evidence>
<reference evidence="7 8" key="1">
    <citation type="submission" date="2019-04" db="EMBL/GenBank/DDBJ databases">
        <title>Draft, Whole-Genome Sequence of the Anthracene-degrading Mycobacterium frederiksbergense LB501T, Isolated from a Polycyclic Aromatic Hydrocarbon (PAH)-Contaminated Soil.</title>
        <authorList>
            <person name="Augelletti F."/>
        </authorList>
    </citation>
    <scope>NUCLEOTIDE SEQUENCE [LARGE SCALE GENOMIC DNA]</scope>
    <source>
        <strain evidence="7 8">LB 501T</strain>
    </source>
</reference>
<dbReference type="EMBL" id="CP038799">
    <property type="protein sequence ID" value="QIV84931.1"/>
    <property type="molecule type" value="Genomic_DNA"/>
</dbReference>
<evidence type="ECO:0000256" key="3">
    <source>
        <dbReference type="ARBA" id="ARBA00022729"/>
    </source>
</evidence>
<keyword evidence="4" id="KW-0472">Membrane</keyword>
<evidence type="ECO:0000256" key="2">
    <source>
        <dbReference type="ARBA" id="ARBA00022475"/>
    </source>
</evidence>
<gene>
    <name evidence="7" type="ORF">EXE63_31665</name>
</gene>
<dbReference type="AlphaFoldDB" id="A0A6H0SED7"/>
<organism evidence="7 8">
    <name type="scientific">Mycolicibacterium frederiksbergense</name>
    <dbReference type="NCBI Taxonomy" id="117567"/>
    <lineage>
        <taxon>Bacteria</taxon>
        <taxon>Bacillati</taxon>
        <taxon>Actinomycetota</taxon>
        <taxon>Actinomycetes</taxon>
        <taxon>Mycobacteriales</taxon>
        <taxon>Mycobacteriaceae</taxon>
        <taxon>Mycolicibacterium</taxon>
    </lineage>
</organism>